<evidence type="ECO:0000256" key="4">
    <source>
        <dbReference type="ARBA" id="ARBA00022692"/>
    </source>
</evidence>
<feature type="transmembrane region" description="Helical" evidence="13">
    <location>
        <begin position="33"/>
        <end position="56"/>
    </location>
</feature>
<keyword evidence="4 13" id="KW-0812">Transmembrane</keyword>
<dbReference type="Pfam" id="PF00001">
    <property type="entry name" value="7tm_1"/>
    <property type="match status" value="1"/>
</dbReference>
<feature type="compositionally biased region" description="Polar residues" evidence="12">
    <location>
        <begin position="266"/>
        <end position="282"/>
    </location>
</feature>
<accession>A0ABD1KWB3</accession>
<comment type="subcellular location">
    <subcellularLocation>
        <location evidence="1">Membrane</location>
        <topology evidence="1">Multi-pass membrane protein</topology>
    </subcellularLocation>
</comment>
<dbReference type="GO" id="GO:0004930">
    <property type="term" value="F:G protein-coupled receptor activity"/>
    <property type="evidence" value="ECO:0007669"/>
    <property type="project" value="UniProtKB-KW"/>
</dbReference>
<keyword evidence="8" id="KW-0297">G-protein coupled receptor</keyword>
<keyword evidence="9 13" id="KW-0472">Membrane</keyword>
<feature type="region of interest" description="Disordered" evidence="12">
    <location>
        <begin position="252"/>
        <end position="283"/>
    </location>
</feature>
<reference evidence="15 16" key="1">
    <citation type="submission" date="2024-09" db="EMBL/GenBank/DDBJ databases">
        <title>A chromosome-level genome assembly of Gray's grenadier anchovy, Coilia grayii.</title>
        <authorList>
            <person name="Fu Z."/>
        </authorList>
    </citation>
    <scope>NUCLEOTIDE SEQUENCE [LARGE SCALE GENOMIC DNA]</scope>
    <source>
        <strain evidence="15">G4</strain>
        <tissue evidence="15">Muscle</tissue>
    </source>
</reference>
<dbReference type="GO" id="GO:0016020">
    <property type="term" value="C:membrane"/>
    <property type="evidence" value="ECO:0007669"/>
    <property type="project" value="UniProtKB-SubCell"/>
</dbReference>
<evidence type="ECO:0000259" key="14">
    <source>
        <dbReference type="PROSITE" id="PS50262"/>
    </source>
</evidence>
<dbReference type="InterPro" id="IPR027430">
    <property type="entry name" value="Retinal_BS"/>
</dbReference>
<evidence type="ECO:0000256" key="6">
    <source>
        <dbReference type="ARBA" id="ARBA00022989"/>
    </source>
</evidence>
<keyword evidence="5" id="KW-0681">Retinal protein</keyword>
<feature type="transmembrane region" description="Helical" evidence="13">
    <location>
        <begin position="165"/>
        <end position="185"/>
    </location>
</feature>
<evidence type="ECO:0000256" key="1">
    <source>
        <dbReference type="ARBA" id="ARBA00004141"/>
    </source>
</evidence>
<evidence type="ECO:0000256" key="12">
    <source>
        <dbReference type="SAM" id="MobiDB-lite"/>
    </source>
</evidence>
<dbReference type="EMBL" id="JBHFQA010000001">
    <property type="protein sequence ID" value="KAL2103296.1"/>
    <property type="molecule type" value="Genomic_DNA"/>
</dbReference>
<dbReference type="PROSITE" id="PS50262">
    <property type="entry name" value="G_PROTEIN_RECEP_F1_2"/>
    <property type="match status" value="1"/>
</dbReference>
<dbReference type="SUPFAM" id="SSF81321">
    <property type="entry name" value="Family A G protein-coupled receptor-like"/>
    <property type="match status" value="1"/>
</dbReference>
<dbReference type="PROSITE" id="PS00238">
    <property type="entry name" value="OPSIN"/>
    <property type="match status" value="1"/>
</dbReference>
<dbReference type="GO" id="GO:0007602">
    <property type="term" value="P:phototransduction"/>
    <property type="evidence" value="ECO:0007669"/>
    <property type="project" value="UniProtKB-KW"/>
</dbReference>
<evidence type="ECO:0000256" key="11">
    <source>
        <dbReference type="ARBA" id="ARBA00023224"/>
    </source>
</evidence>
<evidence type="ECO:0000256" key="13">
    <source>
        <dbReference type="SAM" id="Phobius"/>
    </source>
</evidence>
<proteinExistence type="predicted"/>
<keyword evidence="11" id="KW-0807">Transducer</keyword>
<evidence type="ECO:0000256" key="7">
    <source>
        <dbReference type="ARBA" id="ARBA00022991"/>
    </source>
</evidence>
<feature type="transmembrane region" description="Helical" evidence="13">
    <location>
        <begin position="68"/>
        <end position="88"/>
    </location>
</feature>
<evidence type="ECO:0000313" key="15">
    <source>
        <dbReference type="EMBL" id="KAL2103296.1"/>
    </source>
</evidence>
<dbReference type="InterPro" id="IPR017452">
    <property type="entry name" value="GPCR_Rhodpsn_7TM"/>
</dbReference>
<evidence type="ECO:0000256" key="9">
    <source>
        <dbReference type="ARBA" id="ARBA00023136"/>
    </source>
</evidence>
<evidence type="ECO:0000256" key="10">
    <source>
        <dbReference type="ARBA" id="ARBA00023170"/>
    </source>
</evidence>
<keyword evidence="2" id="KW-0600">Photoreceptor protein</keyword>
<dbReference type="InterPro" id="IPR000276">
    <property type="entry name" value="GPCR_Rhodpsn"/>
</dbReference>
<dbReference type="InterPro" id="IPR050125">
    <property type="entry name" value="GPCR_opsins"/>
</dbReference>
<name>A0ABD1KWB3_9TELE</name>
<dbReference type="Proteomes" id="UP001591681">
    <property type="component" value="Unassembled WGS sequence"/>
</dbReference>
<keyword evidence="10" id="KW-0675">Receptor</keyword>
<gene>
    <name evidence="15" type="ORF">ACEWY4_000164</name>
</gene>
<keyword evidence="6 13" id="KW-1133">Transmembrane helix</keyword>
<dbReference type="AlphaFoldDB" id="A0ABD1KWB3"/>
<feature type="domain" description="G-protein coupled receptors family 1 profile" evidence="14">
    <location>
        <begin position="1"/>
        <end position="225"/>
    </location>
</feature>
<dbReference type="PRINTS" id="PR00237">
    <property type="entry name" value="GPCRRHODOPSN"/>
</dbReference>
<dbReference type="PANTHER" id="PTHR24240">
    <property type="entry name" value="OPSIN"/>
    <property type="match status" value="1"/>
</dbReference>
<evidence type="ECO:0000256" key="8">
    <source>
        <dbReference type="ARBA" id="ARBA00023040"/>
    </source>
</evidence>
<evidence type="ECO:0000313" key="16">
    <source>
        <dbReference type="Proteomes" id="UP001591681"/>
    </source>
</evidence>
<feature type="transmembrane region" description="Helical" evidence="13">
    <location>
        <begin position="115"/>
        <end position="145"/>
    </location>
</feature>
<feature type="transmembrane region" description="Helical" evidence="13">
    <location>
        <begin position="205"/>
        <end position="228"/>
    </location>
</feature>
<comment type="caution">
    <text evidence="15">The sequence shown here is derived from an EMBL/GenBank/DDBJ whole genome shotgun (WGS) entry which is preliminary data.</text>
</comment>
<organism evidence="15 16">
    <name type="scientific">Coilia grayii</name>
    <name type="common">Gray's grenadier anchovy</name>
    <dbReference type="NCBI Taxonomy" id="363190"/>
    <lineage>
        <taxon>Eukaryota</taxon>
        <taxon>Metazoa</taxon>
        <taxon>Chordata</taxon>
        <taxon>Craniata</taxon>
        <taxon>Vertebrata</taxon>
        <taxon>Euteleostomi</taxon>
        <taxon>Actinopterygii</taxon>
        <taxon>Neopterygii</taxon>
        <taxon>Teleostei</taxon>
        <taxon>Clupei</taxon>
        <taxon>Clupeiformes</taxon>
        <taxon>Clupeoidei</taxon>
        <taxon>Engraulidae</taxon>
        <taxon>Coilinae</taxon>
        <taxon>Coilia</taxon>
    </lineage>
</organism>
<keyword evidence="7" id="KW-0157">Chromophore</keyword>
<dbReference type="GO" id="GO:0009881">
    <property type="term" value="F:photoreceptor activity"/>
    <property type="evidence" value="ECO:0007669"/>
    <property type="project" value="UniProtKB-KW"/>
</dbReference>
<protein>
    <recommendedName>
        <fullName evidence="14">G-protein coupled receptors family 1 profile domain-containing protein</fullName>
    </recommendedName>
</protein>
<sequence length="352" mass="38005">MTLSLFPLAIPSSFSHRWLFGEVACQGYATCGVLFGLCSLTNLTALSSVCCLKVCFPHYGNKFSSSHALLLVAGVWGYASVFAIGPLARWGLYGPEPYGTACCIDWYAPTYDLRAMSYIICLFLFCYVVPCTIIFLSYTFILLTVRGSRQAVQQHVSPQTKTTNAHALIVKLSVAVCIGFLTAWSPYAAVAMWAAFVDKEVIPPFAFALAAIFAKSSTIYNPVVYLLFKPNFRKSLSRDTAQIRHRICSSTGKGSPNVCLKDPFQPASQRNNRDASNSTRLSNGMPENHGTCLHCAETGGGAGAGCGGGGAGHVGVRCHLTMPQRTARVLTDSGHSEVMVCQLADKMDDSFV</sequence>
<keyword evidence="3" id="KW-0716">Sensory transduction</keyword>
<keyword evidence="16" id="KW-1185">Reference proteome</keyword>
<dbReference type="FunFam" id="1.20.1070.10:FF:000219">
    <property type="entry name" value="Opsin 5-like 2"/>
    <property type="match status" value="1"/>
</dbReference>
<dbReference type="Gene3D" id="1.20.1070.10">
    <property type="entry name" value="Rhodopsin 7-helix transmembrane proteins"/>
    <property type="match status" value="1"/>
</dbReference>
<evidence type="ECO:0000256" key="5">
    <source>
        <dbReference type="ARBA" id="ARBA00022925"/>
    </source>
</evidence>
<evidence type="ECO:0000256" key="2">
    <source>
        <dbReference type="ARBA" id="ARBA00022543"/>
    </source>
</evidence>
<evidence type="ECO:0000256" key="3">
    <source>
        <dbReference type="ARBA" id="ARBA00022606"/>
    </source>
</evidence>